<dbReference type="GO" id="GO:0005829">
    <property type="term" value="C:cytosol"/>
    <property type="evidence" value="ECO:0007669"/>
    <property type="project" value="TreeGrafter"/>
</dbReference>
<name>A0A1I5C937_9HYPH</name>
<dbReference type="PROSITE" id="PS51755">
    <property type="entry name" value="OMPR_PHOB"/>
    <property type="match status" value="1"/>
</dbReference>
<keyword evidence="1" id="KW-0805">Transcription regulation</keyword>
<evidence type="ECO:0000256" key="2">
    <source>
        <dbReference type="ARBA" id="ARBA00023125"/>
    </source>
</evidence>
<keyword evidence="3" id="KW-0804">Transcription</keyword>
<feature type="domain" description="OmpR/PhoB-type" evidence="5">
    <location>
        <begin position="125"/>
        <end position="224"/>
    </location>
</feature>
<dbReference type="STRING" id="655353.SAMN04488056_102153"/>
<gene>
    <name evidence="6" type="ORF">SAMN04488056_102153</name>
</gene>
<dbReference type="SUPFAM" id="SSF46894">
    <property type="entry name" value="C-terminal effector domain of the bipartite response regulators"/>
    <property type="match status" value="1"/>
</dbReference>
<reference evidence="6 7" key="1">
    <citation type="submission" date="2016-10" db="EMBL/GenBank/DDBJ databases">
        <authorList>
            <person name="de Groot N.N."/>
        </authorList>
    </citation>
    <scope>NUCLEOTIDE SEQUENCE [LARGE SCALE GENOMIC DNA]</scope>
    <source>
        <strain evidence="6 7">CGMCC 1.9157</strain>
    </source>
</reference>
<dbReference type="GO" id="GO:0000976">
    <property type="term" value="F:transcription cis-regulatory region binding"/>
    <property type="evidence" value="ECO:0007669"/>
    <property type="project" value="TreeGrafter"/>
</dbReference>
<dbReference type="GO" id="GO:0032993">
    <property type="term" value="C:protein-DNA complex"/>
    <property type="evidence" value="ECO:0007669"/>
    <property type="project" value="TreeGrafter"/>
</dbReference>
<dbReference type="Gene3D" id="3.40.50.2300">
    <property type="match status" value="1"/>
</dbReference>
<dbReference type="SUPFAM" id="SSF52172">
    <property type="entry name" value="CheY-like"/>
    <property type="match status" value="1"/>
</dbReference>
<protein>
    <submittedName>
        <fullName evidence="6">Transcriptional regulatory protein, C terminal</fullName>
    </submittedName>
</protein>
<dbReference type="RefSeq" id="WP_090070343.1">
    <property type="nucleotide sequence ID" value="NZ_FOVR01000002.1"/>
</dbReference>
<dbReference type="Pfam" id="PF00486">
    <property type="entry name" value="Trans_reg_C"/>
    <property type="match status" value="1"/>
</dbReference>
<dbReference type="InterPro" id="IPR011006">
    <property type="entry name" value="CheY-like_superfamily"/>
</dbReference>
<dbReference type="GO" id="GO:0006355">
    <property type="term" value="P:regulation of DNA-templated transcription"/>
    <property type="evidence" value="ECO:0007669"/>
    <property type="project" value="InterPro"/>
</dbReference>
<dbReference type="InterPro" id="IPR036388">
    <property type="entry name" value="WH-like_DNA-bd_sf"/>
</dbReference>
<dbReference type="CDD" id="cd00383">
    <property type="entry name" value="trans_reg_C"/>
    <property type="match status" value="1"/>
</dbReference>
<evidence type="ECO:0000256" key="3">
    <source>
        <dbReference type="ARBA" id="ARBA00023163"/>
    </source>
</evidence>
<evidence type="ECO:0000256" key="1">
    <source>
        <dbReference type="ARBA" id="ARBA00023015"/>
    </source>
</evidence>
<dbReference type="PANTHER" id="PTHR48111">
    <property type="entry name" value="REGULATOR OF RPOS"/>
    <property type="match status" value="1"/>
</dbReference>
<dbReference type="Proteomes" id="UP000199236">
    <property type="component" value="Unassembled WGS sequence"/>
</dbReference>
<organism evidence="6 7">
    <name type="scientific">Cohaesibacter marisflavi</name>
    <dbReference type="NCBI Taxonomy" id="655353"/>
    <lineage>
        <taxon>Bacteria</taxon>
        <taxon>Pseudomonadati</taxon>
        <taxon>Pseudomonadota</taxon>
        <taxon>Alphaproteobacteria</taxon>
        <taxon>Hyphomicrobiales</taxon>
        <taxon>Cohaesibacteraceae</taxon>
    </lineage>
</organism>
<evidence type="ECO:0000259" key="5">
    <source>
        <dbReference type="PROSITE" id="PS51755"/>
    </source>
</evidence>
<proteinExistence type="predicted"/>
<dbReference type="InterPro" id="IPR039420">
    <property type="entry name" value="WalR-like"/>
</dbReference>
<dbReference type="PANTHER" id="PTHR48111:SF67">
    <property type="entry name" value="TRANSCRIPTIONAL REGULATORY PROTEIN TCTD"/>
    <property type="match status" value="1"/>
</dbReference>
<dbReference type="GO" id="GO:0000156">
    <property type="term" value="F:phosphorelay response regulator activity"/>
    <property type="evidence" value="ECO:0007669"/>
    <property type="project" value="TreeGrafter"/>
</dbReference>
<keyword evidence="7" id="KW-1185">Reference proteome</keyword>
<dbReference type="InterPro" id="IPR016032">
    <property type="entry name" value="Sig_transdc_resp-reg_C-effctor"/>
</dbReference>
<evidence type="ECO:0000313" key="7">
    <source>
        <dbReference type="Proteomes" id="UP000199236"/>
    </source>
</evidence>
<evidence type="ECO:0000256" key="4">
    <source>
        <dbReference type="PROSITE-ProRule" id="PRU01091"/>
    </source>
</evidence>
<feature type="DNA-binding region" description="OmpR/PhoB-type" evidence="4">
    <location>
        <begin position="125"/>
        <end position="224"/>
    </location>
</feature>
<keyword evidence="2 4" id="KW-0238">DNA-binding</keyword>
<dbReference type="InterPro" id="IPR001867">
    <property type="entry name" value="OmpR/PhoB-type_DNA-bd"/>
</dbReference>
<dbReference type="SMART" id="SM00862">
    <property type="entry name" value="Trans_reg_C"/>
    <property type="match status" value="1"/>
</dbReference>
<dbReference type="OrthoDB" id="9807846at2"/>
<accession>A0A1I5C937</accession>
<evidence type="ECO:0000313" key="6">
    <source>
        <dbReference type="EMBL" id="SFN83354.1"/>
    </source>
</evidence>
<dbReference type="AlphaFoldDB" id="A0A1I5C937"/>
<dbReference type="EMBL" id="FOVR01000002">
    <property type="protein sequence ID" value="SFN83354.1"/>
    <property type="molecule type" value="Genomic_DNA"/>
</dbReference>
<sequence>MIVLIEKRELVSDGYTAGFQREGVPSIGIVPQEFGSWVTSLSDTDINAVEAFLLGDCEERSSYPGLIRSRCRKTPLIALNDKTSLEQTLDLFAAGFDDVVSKPIHVKEILVRAAVISRRAGVEAEMQHEEGDVRVYFDGRSPEICGEALELPRRERRILEYLVKNRDRRVSRAQIYNAVYGLLNEDVEETVVESHISKLRKKLKLRLGYDPIDSKRYLGYMFNALSEQG</sequence>
<dbReference type="Gene3D" id="1.10.10.10">
    <property type="entry name" value="Winged helix-like DNA-binding domain superfamily/Winged helix DNA-binding domain"/>
    <property type="match status" value="1"/>
</dbReference>